<sequence length="347" mass="39354">MQNNNPKQWSRGQLEFVTECPACGRDKRTSTVSERRDNEGSMPDRWRMVQCGDCQSLWLNPRPDAHSLPRAYDNYYTHNAESDDIPQSGTDGLAWRLIHGYLNHRFGMRRQPATGWGYAIFSLIEPWRLKLDYYCRHLNRHRVGKPGRLLDIGCGNGAFLARAAEMGWLVQGCEIDPKAAATCRSVGIDVLEGDTFHPSLAEHPFDVITMSHVLEHVADQPALLQRAHDLLQPGGWLWLALPNPESIGLRMSGSAWHALHPPYHLCIPSQAVLVDWLKKKGFSDIRLLRRGAHVQNVWQKSQTIAQREVIATPSKGRMLAWRIIADALSTISPRRADETVLLARKPW</sequence>
<dbReference type="PANTHER" id="PTHR43861">
    <property type="entry name" value="TRANS-ACONITATE 2-METHYLTRANSFERASE-RELATED"/>
    <property type="match status" value="1"/>
</dbReference>
<dbReference type="Gene3D" id="3.40.50.150">
    <property type="entry name" value="Vaccinia Virus protein VP39"/>
    <property type="match status" value="1"/>
</dbReference>
<dbReference type="GO" id="GO:0032259">
    <property type="term" value="P:methylation"/>
    <property type="evidence" value="ECO:0007669"/>
    <property type="project" value="UniProtKB-KW"/>
</dbReference>
<dbReference type="GO" id="GO:0008168">
    <property type="term" value="F:methyltransferase activity"/>
    <property type="evidence" value="ECO:0007669"/>
    <property type="project" value="UniProtKB-KW"/>
</dbReference>
<keyword evidence="1" id="KW-0808">Transferase</keyword>
<name>A0ABY5JC84_9GAMM</name>
<gene>
    <name evidence="1" type="ORF">D16iCDA_08125</name>
</gene>
<accession>A0ABY5JC84</accession>
<dbReference type="SUPFAM" id="SSF53335">
    <property type="entry name" value="S-adenosyl-L-methionine-dependent methyltransferases"/>
    <property type="match status" value="1"/>
</dbReference>
<dbReference type="InterPro" id="IPR029063">
    <property type="entry name" value="SAM-dependent_MTases_sf"/>
</dbReference>
<keyword evidence="2" id="KW-1185">Reference proteome</keyword>
<organism evidence="1 2">
    <name type="scientific">Phytopseudomonas seleniipraecipitans</name>
    <dbReference type="NCBI Taxonomy" id="640205"/>
    <lineage>
        <taxon>Bacteria</taxon>
        <taxon>Pseudomonadati</taxon>
        <taxon>Pseudomonadota</taxon>
        <taxon>Gammaproteobacteria</taxon>
        <taxon>Pseudomonadales</taxon>
        <taxon>Pseudomonadaceae</taxon>
        <taxon>Phytopseudomonas</taxon>
    </lineage>
</organism>
<dbReference type="EMBL" id="CP076114">
    <property type="protein sequence ID" value="UUD65612.1"/>
    <property type="molecule type" value="Genomic_DNA"/>
</dbReference>
<dbReference type="Proteomes" id="UP000887421">
    <property type="component" value="Chromosome"/>
</dbReference>
<dbReference type="Pfam" id="PF13489">
    <property type="entry name" value="Methyltransf_23"/>
    <property type="match status" value="1"/>
</dbReference>
<evidence type="ECO:0000313" key="1">
    <source>
        <dbReference type="EMBL" id="UUD65612.1"/>
    </source>
</evidence>
<proteinExistence type="predicted"/>
<keyword evidence="1" id="KW-0489">Methyltransferase</keyword>
<evidence type="ECO:0000313" key="2">
    <source>
        <dbReference type="Proteomes" id="UP000887421"/>
    </source>
</evidence>
<protein>
    <submittedName>
        <fullName evidence="1">Class I SAM-dependent methyltransferase</fullName>
    </submittedName>
</protein>
<dbReference type="RefSeq" id="WP_083328607.1">
    <property type="nucleotide sequence ID" value="NZ_CP076114.1"/>
</dbReference>
<dbReference type="CDD" id="cd02440">
    <property type="entry name" value="AdoMet_MTases"/>
    <property type="match status" value="1"/>
</dbReference>
<reference evidence="1" key="1">
    <citation type="submission" date="2021-05" db="EMBL/GenBank/DDBJ databases">
        <title>Complete genome sequence of Pseudomonas seleniipraecipitans strain D1-6.</title>
        <authorList>
            <person name="Lafi F."/>
            <person name="Eida A."/>
            <person name="Alam I."/>
            <person name="Hert H."/>
            <person name="Saad M."/>
        </authorList>
    </citation>
    <scope>NUCLEOTIDE SEQUENCE</scope>
    <source>
        <strain evidence="1">D1-6</strain>
    </source>
</reference>